<dbReference type="AlphaFoldDB" id="A0A8C4Q011"/>
<keyword evidence="2" id="KW-1185">Reference proteome</keyword>
<reference evidence="1" key="1">
    <citation type="submission" date="2025-08" db="UniProtKB">
        <authorList>
            <consortium name="Ensembl"/>
        </authorList>
    </citation>
    <scope>IDENTIFICATION</scope>
</reference>
<evidence type="ECO:0000313" key="2">
    <source>
        <dbReference type="Proteomes" id="UP000694388"/>
    </source>
</evidence>
<evidence type="ECO:0000313" key="1">
    <source>
        <dbReference type="Ensembl" id="ENSEBUP00000007928.1"/>
    </source>
</evidence>
<dbReference type="Ensembl" id="ENSEBUT00000008418.1">
    <property type="protein sequence ID" value="ENSEBUP00000007928.1"/>
    <property type="gene ID" value="ENSEBUG00000005164.1"/>
</dbReference>
<dbReference type="InterPro" id="IPR043472">
    <property type="entry name" value="Macro_dom-like"/>
</dbReference>
<organism evidence="1 2">
    <name type="scientific">Eptatretus burgeri</name>
    <name type="common">Inshore hagfish</name>
    <dbReference type="NCBI Taxonomy" id="7764"/>
    <lineage>
        <taxon>Eukaryota</taxon>
        <taxon>Metazoa</taxon>
        <taxon>Chordata</taxon>
        <taxon>Craniata</taxon>
        <taxon>Vertebrata</taxon>
        <taxon>Cyclostomata</taxon>
        <taxon>Myxini</taxon>
        <taxon>Myxiniformes</taxon>
        <taxon>Myxinidae</taxon>
        <taxon>Eptatretinae</taxon>
        <taxon>Eptatretus</taxon>
    </lineage>
</organism>
<dbReference type="Gene3D" id="3.40.220.10">
    <property type="entry name" value="Leucine Aminopeptidase, subunit E, domain 1"/>
    <property type="match status" value="1"/>
</dbReference>
<accession>A0A8C4Q011</accession>
<dbReference type="PANTHER" id="PTHR12521:SF0">
    <property type="entry name" value="ADP-RIBOSE GLYCOHYDROLASE OARD1"/>
    <property type="match status" value="1"/>
</dbReference>
<dbReference type="Proteomes" id="UP000694388">
    <property type="component" value="Unplaced"/>
</dbReference>
<name>A0A8C4Q011_EPTBU</name>
<dbReference type="OMA" id="MRSHCIQ"/>
<sequence length="108" mass="12257">MNWGRGTVGRTFFSHIRKTGDCVVLKKKTGTRFVYDLITKESADLRSMCTSLKESLEAMKNHCIAHGLTKVSIPKNGCGLENLNWETVLKILEEVFQETDTNISVYSW</sequence>
<dbReference type="GeneTree" id="ENSGT00940000167094"/>
<dbReference type="PANTHER" id="PTHR12521">
    <property type="entry name" value="PROTEIN C6ORF130"/>
    <property type="match status" value="1"/>
</dbReference>
<evidence type="ECO:0008006" key="3">
    <source>
        <dbReference type="Google" id="ProtNLM"/>
    </source>
</evidence>
<dbReference type="InterPro" id="IPR050892">
    <property type="entry name" value="ADP-ribose_metab_enzymes"/>
</dbReference>
<dbReference type="SUPFAM" id="SSF52949">
    <property type="entry name" value="Macro domain-like"/>
    <property type="match status" value="1"/>
</dbReference>
<protein>
    <recommendedName>
        <fullName evidence="3">Macro domain-containing protein</fullName>
    </recommendedName>
</protein>
<dbReference type="GO" id="GO:0140291">
    <property type="term" value="P:peptidyl-glutamate ADP-deribosylation"/>
    <property type="evidence" value="ECO:0007669"/>
    <property type="project" value="TreeGrafter"/>
</dbReference>
<proteinExistence type="predicted"/>
<reference evidence="1" key="2">
    <citation type="submission" date="2025-09" db="UniProtKB">
        <authorList>
            <consortium name="Ensembl"/>
        </authorList>
    </citation>
    <scope>IDENTIFICATION</scope>
</reference>